<protein>
    <submittedName>
        <fullName evidence="2">Uncharacterized protein</fullName>
    </submittedName>
</protein>
<dbReference type="Proteomes" id="UP000229972">
    <property type="component" value="Unassembled WGS sequence"/>
</dbReference>
<evidence type="ECO:0000256" key="1">
    <source>
        <dbReference type="SAM" id="Phobius"/>
    </source>
</evidence>
<reference evidence="3" key="1">
    <citation type="submission" date="2017-09" db="EMBL/GenBank/DDBJ databases">
        <title>Depth-based differentiation of microbial function through sediment-hosted aquifers and enrichment of novel symbionts in the deep terrestrial subsurface.</title>
        <authorList>
            <person name="Probst A.J."/>
            <person name="Ladd B."/>
            <person name="Jarett J.K."/>
            <person name="Geller-Mcgrath D.E."/>
            <person name="Sieber C.M.K."/>
            <person name="Emerson J.B."/>
            <person name="Anantharaman K."/>
            <person name="Thomas B.C."/>
            <person name="Malmstrom R."/>
            <person name="Stieglmeier M."/>
            <person name="Klingl A."/>
            <person name="Woyke T."/>
            <person name="Ryan C.M."/>
            <person name="Banfield J.F."/>
        </authorList>
    </citation>
    <scope>NUCLEOTIDE SEQUENCE [LARGE SCALE GENOMIC DNA]</scope>
</reference>
<proteinExistence type="predicted"/>
<keyword evidence="1" id="KW-1133">Transmembrane helix</keyword>
<keyword evidence="1" id="KW-0472">Membrane</keyword>
<accession>A0A2H0V8M9</accession>
<name>A0A2H0V8M9_9BACT</name>
<comment type="caution">
    <text evidence="2">The sequence shown here is derived from an EMBL/GenBank/DDBJ whole genome shotgun (WGS) entry which is preliminary data.</text>
</comment>
<sequence>MFNTPGDILDITLAVCVVVLTVFICLGLYYLVSGIHKIHKVIKRVDDGVSKAEEIIEIAREKLKNSSAYFMILGEIAKKAMEFVQEKREKKNPGTKKKK</sequence>
<dbReference type="EMBL" id="PFAL01000019">
    <property type="protein sequence ID" value="PIR95464.1"/>
    <property type="molecule type" value="Genomic_DNA"/>
</dbReference>
<evidence type="ECO:0000313" key="3">
    <source>
        <dbReference type="Proteomes" id="UP000229972"/>
    </source>
</evidence>
<feature type="transmembrane region" description="Helical" evidence="1">
    <location>
        <begin position="12"/>
        <end position="32"/>
    </location>
</feature>
<dbReference type="AlphaFoldDB" id="A0A2H0V8M9"/>
<keyword evidence="1" id="KW-0812">Transmembrane</keyword>
<evidence type="ECO:0000313" key="2">
    <source>
        <dbReference type="EMBL" id="PIR95464.1"/>
    </source>
</evidence>
<gene>
    <name evidence="2" type="ORF">COT93_02240</name>
</gene>
<organism evidence="2 3">
    <name type="scientific">Candidatus Falkowbacteria bacterium CG10_big_fil_rev_8_21_14_0_10_37_18</name>
    <dbReference type="NCBI Taxonomy" id="1974562"/>
    <lineage>
        <taxon>Bacteria</taxon>
        <taxon>Candidatus Falkowiibacteriota</taxon>
    </lineage>
</organism>